<evidence type="ECO:0000313" key="2">
    <source>
        <dbReference type="Proteomes" id="UP000601435"/>
    </source>
</evidence>
<evidence type="ECO:0000313" key="1">
    <source>
        <dbReference type="EMBL" id="CAE7342804.1"/>
    </source>
</evidence>
<accession>A0A812PAP9</accession>
<protein>
    <submittedName>
        <fullName evidence="1">Uncharacterized protein</fullName>
    </submittedName>
</protein>
<reference evidence="1" key="1">
    <citation type="submission" date="2021-02" db="EMBL/GenBank/DDBJ databases">
        <authorList>
            <person name="Dougan E. K."/>
            <person name="Rhodes N."/>
            <person name="Thang M."/>
            <person name="Chan C."/>
        </authorList>
    </citation>
    <scope>NUCLEOTIDE SEQUENCE</scope>
</reference>
<gene>
    <name evidence="1" type="ORF">SNEC2469_LOCUS8850</name>
</gene>
<sequence>MAARCPAPWHRYSDPRVSWPDLGLLAHRAASGHGLYPVRHGRGLPPGADKRQQHRSDGHVRWRLPGALHGASESVALQNGAGHAGANFHPAGLGMHAHSEPSCVYVRRQQLLVAHGCCQLVAVQLAGWHGATGTALGFPDSRRHTFARA</sequence>
<proteinExistence type="predicted"/>
<keyword evidence="2" id="KW-1185">Reference proteome</keyword>
<comment type="caution">
    <text evidence="1">The sequence shown here is derived from an EMBL/GenBank/DDBJ whole genome shotgun (WGS) entry which is preliminary data.</text>
</comment>
<dbReference type="Proteomes" id="UP000601435">
    <property type="component" value="Unassembled WGS sequence"/>
</dbReference>
<dbReference type="AlphaFoldDB" id="A0A812PAP9"/>
<dbReference type="EMBL" id="CAJNJA010014460">
    <property type="protein sequence ID" value="CAE7342804.1"/>
    <property type="molecule type" value="Genomic_DNA"/>
</dbReference>
<name>A0A812PAP9_9DINO</name>
<organism evidence="1 2">
    <name type="scientific">Symbiodinium necroappetens</name>
    <dbReference type="NCBI Taxonomy" id="1628268"/>
    <lineage>
        <taxon>Eukaryota</taxon>
        <taxon>Sar</taxon>
        <taxon>Alveolata</taxon>
        <taxon>Dinophyceae</taxon>
        <taxon>Suessiales</taxon>
        <taxon>Symbiodiniaceae</taxon>
        <taxon>Symbiodinium</taxon>
    </lineage>
</organism>